<evidence type="ECO:0000256" key="9">
    <source>
        <dbReference type="ARBA" id="ARBA00023136"/>
    </source>
</evidence>
<dbReference type="GO" id="GO:0034597">
    <property type="term" value="F:phosphatidylinositol-4,5-bisphosphate 4-phosphatase activity"/>
    <property type="evidence" value="ECO:0007669"/>
    <property type="project" value="UniProtKB-EC"/>
</dbReference>
<keyword evidence="7 11" id="KW-0378">Hydrolase</keyword>
<feature type="domain" description="Reelin" evidence="14">
    <location>
        <begin position="15"/>
        <end position="176"/>
    </location>
</feature>
<dbReference type="InterPro" id="IPR002861">
    <property type="entry name" value="Reeler_dom"/>
</dbReference>
<proteinExistence type="predicted"/>
<keyword evidence="5 11" id="KW-0812">Transmembrane</keyword>
<evidence type="ECO:0000256" key="6">
    <source>
        <dbReference type="ARBA" id="ARBA00022753"/>
    </source>
</evidence>
<dbReference type="InterPro" id="IPR019178">
    <property type="entry name" value="PtdIns-P2-Ptase"/>
</dbReference>
<dbReference type="PANTHER" id="PTHR21014:SF6">
    <property type="entry name" value="PHOSPHATIDYLINOSITOL-4,5-BISPHOSPHATE 4-PHOSPHATASE"/>
    <property type="match status" value="1"/>
</dbReference>
<dbReference type="GO" id="GO:0005886">
    <property type="term" value="C:plasma membrane"/>
    <property type="evidence" value="ECO:0007669"/>
    <property type="project" value="TreeGrafter"/>
</dbReference>
<evidence type="ECO:0000256" key="7">
    <source>
        <dbReference type="ARBA" id="ARBA00022801"/>
    </source>
</evidence>
<evidence type="ECO:0000256" key="1">
    <source>
        <dbReference type="ARBA" id="ARBA00001261"/>
    </source>
</evidence>
<evidence type="ECO:0000256" key="12">
    <source>
        <dbReference type="SAM" id="MobiDB-lite"/>
    </source>
</evidence>
<evidence type="ECO:0000256" key="5">
    <source>
        <dbReference type="ARBA" id="ARBA00022692"/>
    </source>
</evidence>
<evidence type="ECO:0000259" key="14">
    <source>
        <dbReference type="PROSITE" id="PS51019"/>
    </source>
</evidence>
<dbReference type="GO" id="GO:0030670">
    <property type="term" value="C:phagocytic vesicle membrane"/>
    <property type="evidence" value="ECO:0007669"/>
    <property type="project" value="TreeGrafter"/>
</dbReference>
<accession>A0A8J2W8S7</accession>
<feature type="chain" id="PRO_5035321738" description="Phosphatidylinositol-4,5-bisphosphate 4-phosphatase" evidence="13">
    <location>
        <begin position="21"/>
        <end position="455"/>
    </location>
</feature>
<keyword evidence="13" id="KW-0732">Signal</keyword>
<comment type="caution">
    <text evidence="15">The sequence shown here is derived from an EMBL/GenBank/DDBJ whole genome shotgun (WGS) entry which is preliminary data.</text>
</comment>
<keyword evidence="9 11" id="KW-0472">Membrane</keyword>
<dbReference type="Gene3D" id="2.60.40.4060">
    <property type="entry name" value="Reeler domain"/>
    <property type="match status" value="1"/>
</dbReference>
<sequence>MLNFYLIIGCALVATRVITAFPFGAPSIACGTMMPLHVPFLYSLPNSPFLLDVSSTTASANTPITVTLKTNGSPFRGYIIQARSGNSNQPIGTFVVAGQSNTGQLMNCPGGTANSVTHTNKMAKTEQKFQWSPPNGFTGKVTLRATVVQKYDKIYKNILSNEITVNDKLKGLGQYEQSGFKKITRTIITSNFKFFFTNFSFPYKMNSEQRKLLAILEHGTEQDESEQTEKGASPLYGSTSTWRAPEEKPMSLAHLLRCQACQTLIDISKMSAKSVVRCNQCHEATSINGRAPPGQKYVRCPCKCLLICHEAAVKIACPRLGCRRIISLVPKYSFQTPNAVPIFTCAYCYNQFLFDIPKNALNRCTYARCPDNDCKKVSSIGGPKYGRKWGIIFMILSMIFIGAGIGVICTTAHMEAATEGGIYVVYVGLFLMAFLSFIRSLYYWTMKVSLIQGST</sequence>
<dbReference type="Pfam" id="PF02014">
    <property type="entry name" value="Reeler"/>
    <property type="match status" value="1"/>
</dbReference>
<evidence type="ECO:0000256" key="8">
    <source>
        <dbReference type="ARBA" id="ARBA00022989"/>
    </source>
</evidence>
<evidence type="ECO:0000256" key="3">
    <source>
        <dbReference type="ARBA" id="ARBA00004155"/>
    </source>
</evidence>
<comment type="function">
    <text evidence="11">Catalyzes the hydrolysis of phosphatidylinositol-4,5-bisphosphate (PtdIns-4,5-P2) to phosphatidylinositol-4-phosphate (PtdIns-4-P).</text>
</comment>
<evidence type="ECO:0000256" key="2">
    <source>
        <dbReference type="ARBA" id="ARBA00004107"/>
    </source>
</evidence>
<dbReference type="InterPro" id="IPR042307">
    <property type="entry name" value="Reeler_sf"/>
</dbReference>
<evidence type="ECO:0000256" key="10">
    <source>
        <dbReference type="ARBA" id="ARBA00023228"/>
    </source>
</evidence>
<dbReference type="EC" id="3.1.3.78" evidence="4 11"/>
<feature type="signal peptide" evidence="13">
    <location>
        <begin position="1"/>
        <end position="20"/>
    </location>
</feature>
<dbReference type="Pfam" id="PF09788">
    <property type="entry name" value="Tmemb_55A"/>
    <property type="match status" value="1"/>
</dbReference>
<gene>
    <name evidence="15" type="ORF">DGAL_LOCUS12633</name>
</gene>
<evidence type="ECO:0000313" key="16">
    <source>
        <dbReference type="Proteomes" id="UP000789390"/>
    </source>
</evidence>
<feature type="transmembrane region" description="Helical" evidence="11">
    <location>
        <begin position="389"/>
        <end position="409"/>
    </location>
</feature>
<reference evidence="15" key="1">
    <citation type="submission" date="2021-11" db="EMBL/GenBank/DDBJ databases">
        <authorList>
            <person name="Schell T."/>
        </authorList>
    </citation>
    <scope>NUCLEOTIDE SEQUENCE</scope>
    <source>
        <strain evidence="15">M5</strain>
    </source>
</reference>
<name>A0A8J2W8S7_9CRUS</name>
<feature type="region of interest" description="Disordered" evidence="12">
    <location>
        <begin position="219"/>
        <end position="239"/>
    </location>
</feature>
<dbReference type="GO" id="GO:0031902">
    <property type="term" value="C:late endosome membrane"/>
    <property type="evidence" value="ECO:0007669"/>
    <property type="project" value="UniProtKB-SubCell"/>
</dbReference>
<protein>
    <recommendedName>
        <fullName evidence="4 11">Phosphatidylinositol-4,5-bisphosphate 4-phosphatase</fullName>
        <ecNumber evidence="4 11">3.1.3.78</ecNumber>
    </recommendedName>
</protein>
<organism evidence="15 16">
    <name type="scientific">Daphnia galeata</name>
    <dbReference type="NCBI Taxonomy" id="27404"/>
    <lineage>
        <taxon>Eukaryota</taxon>
        <taxon>Metazoa</taxon>
        <taxon>Ecdysozoa</taxon>
        <taxon>Arthropoda</taxon>
        <taxon>Crustacea</taxon>
        <taxon>Branchiopoda</taxon>
        <taxon>Diplostraca</taxon>
        <taxon>Cladocera</taxon>
        <taxon>Anomopoda</taxon>
        <taxon>Daphniidae</taxon>
        <taxon>Daphnia</taxon>
    </lineage>
</organism>
<comment type="subcellular location">
    <subcellularLocation>
        <location evidence="2 11">Late endosome membrane</location>
        <topology evidence="2 11">Multi-pass membrane protein</topology>
    </subcellularLocation>
    <subcellularLocation>
        <location evidence="3 11">Lysosome membrane</location>
        <topology evidence="3 11">Multi-pass membrane protein</topology>
    </subcellularLocation>
</comment>
<dbReference type="EMBL" id="CAKKLH010000291">
    <property type="protein sequence ID" value="CAH0109169.1"/>
    <property type="molecule type" value="Genomic_DNA"/>
</dbReference>
<keyword evidence="8 11" id="KW-1133">Transmembrane helix</keyword>
<keyword evidence="10 11" id="KW-0458">Lysosome</keyword>
<dbReference type="Proteomes" id="UP000789390">
    <property type="component" value="Unassembled WGS sequence"/>
</dbReference>
<dbReference type="GO" id="GO:0005765">
    <property type="term" value="C:lysosomal membrane"/>
    <property type="evidence" value="ECO:0007669"/>
    <property type="project" value="UniProtKB-SubCell"/>
</dbReference>
<dbReference type="CDD" id="cd08544">
    <property type="entry name" value="Reeler"/>
    <property type="match status" value="1"/>
</dbReference>
<dbReference type="OrthoDB" id="2419613at2759"/>
<dbReference type="PANTHER" id="PTHR21014">
    <property type="entry name" value="PHOSPHATIDYLINOSITOL-4,5-BISPHOSPHATE 4-PHOSPHATASE"/>
    <property type="match status" value="1"/>
</dbReference>
<evidence type="ECO:0000256" key="4">
    <source>
        <dbReference type="ARBA" id="ARBA00012936"/>
    </source>
</evidence>
<evidence type="ECO:0000313" key="15">
    <source>
        <dbReference type="EMBL" id="CAH0109169.1"/>
    </source>
</evidence>
<keyword evidence="16" id="KW-1185">Reference proteome</keyword>
<evidence type="ECO:0000256" key="11">
    <source>
        <dbReference type="RuleBase" id="RU365008"/>
    </source>
</evidence>
<comment type="catalytic activity">
    <reaction evidence="1 11">
        <text>a 1,2-diacyl-sn-glycero-3-phospho-(1D-myo-inositol-4,5-bisphosphate) + H2O = a 1,2-diacyl-sn-glycero-3-phospho-(1D-myo-inositol-5-phosphate) + phosphate</text>
        <dbReference type="Rhea" id="RHEA:25674"/>
        <dbReference type="ChEBI" id="CHEBI:15377"/>
        <dbReference type="ChEBI" id="CHEBI:43474"/>
        <dbReference type="ChEBI" id="CHEBI:57795"/>
        <dbReference type="ChEBI" id="CHEBI:58456"/>
        <dbReference type="EC" id="3.1.3.78"/>
    </reaction>
</comment>
<dbReference type="AlphaFoldDB" id="A0A8J2W8S7"/>
<keyword evidence="6 11" id="KW-0967">Endosome</keyword>
<feature type="transmembrane region" description="Helical" evidence="11">
    <location>
        <begin position="421"/>
        <end position="444"/>
    </location>
</feature>
<evidence type="ECO:0000256" key="13">
    <source>
        <dbReference type="SAM" id="SignalP"/>
    </source>
</evidence>
<dbReference type="PROSITE" id="PS51019">
    <property type="entry name" value="REELIN"/>
    <property type="match status" value="1"/>
</dbReference>
<dbReference type="GO" id="GO:0046856">
    <property type="term" value="P:phosphatidylinositol dephosphorylation"/>
    <property type="evidence" value="ECO:0007669"/>
    <property type="project" value="InterPro"/>
</dbReference>